<dbReference type="SUPFAM" id="SSF53335">
    <property type="entry name" value="S-adenosyl-L-methionine-dependent methyltransferases"/>
    <property type="match status" value="1"/>
</dbReference>
<dbReference type="PIRSF" id="PIRSF003085">
    <property type="entry name" value="CMAS"/>
    <property type="match status" value="1"/>
</dbReference>
<dbReference type="GO" id="GO:0008610">
    <property type="term" value="P:lipid biosynthetic process"/>
    <property type="evidence" value="ECO:0007669"/>
    <property type="project" value="InterPro"/>
</dbReference>
<dbReference type="Pfam" id="PF02353">
    <property type="entry name" value="CMAS"/>
    <property type="match status" value="1"/>
</dbReference>
<dbReference type="PANTHER" id="PTHR43667">
    <property type="entry name" value="CYCLOPROPANE-FATTY-ACYL-PHOSPHOLIPID SYNTHASE"/>
    <property type="match status" value="1"/>
</dbReference>
<accession>A0A1I2XTJ5</accession>
<dbReference type="RefSeq" id="WP_092842640.1">
    <property type="nucleotide sequence ID" value="NZ_FOPY01000001.1"/>
</dbReference>
<gene>
    <name evidence="8" type="ORF">SAMN04487959_10149</name>
</gene>
<dbReference type="InterPro" id="IPR020803">
    <property type="entry name" value="MeTfrase_dom"/>
</dbReference>
<dbReference type="EMBL" id="FOPY01000001">
    <property type="protein sequence ID" value="SFH16715.1"/>
    <property type="molecule type" value="Genomic_DNA"/>
</dbReference>
<dbReference type="InterPro" id="IPR029063">
    <property type="entry name" value="SAM-dependent_MTases_sf"/>
</dbReference>
<evidence type="ECO:0000256" key="1">
    <source>
        <dbReference type="ARBA" id="ARBA00010815"/>
    </source>
</evidence>
<reference evidence="8 9" key="1">
    <citation type="submission" date="2016-10" db="EMBL/GenBank/DDBJ databases">
        <authorList>
            <person name="de Groot N.N."/>
        </authorList>
    </citation>
    <scope>NUCLEOTIDE SEQUENCE [LARGE SCALE GENOMIC DNA]</scope>
    <source>
        <strain evidence="8 9">CGMCC 1.6848</strain>
    </source>
</reference>
<organism evidence="8 9">
    <name type="scientific">Modicisalibacter xianhensis</name>
    <dbReference type="NCBI Taxonomy" id="442341"/>
    <lineage>
        <taxon>Bacteria</taxon>
        <taxon>Pseudomonadati</taxon>
        <taxon>Pseudomonadota</taxon>
        <taxon>Gammaproteobacteria</taxon>
        <taxon>Oceanospirillales</taxon>
        <taxon>Halomonadaceae</taxon>
        <taxon>Modicisalibacter</taxon>
    </lineage>
</organism>
<dbReference type="PANTHER" id="PTHR43667:SF1">
    <property type="entry name" value="CYCLOPROPANE-FATTY-ACYL-PHOSPHOLIPID SYNTHASE"/>
    <property type="match status" value="1"/>
</dbReference>
<evidence type="ECO:0000256" key="6">
    <source>
        <dbReference type="PIRSR" id="PIRSR003085-1"/>
    </source>
</evidence>
<evidence type="ECO:0000259" key="7">
    <source>
        <dbReference type="SMART" id="SM00828"/>
    </source>
</evidence>
<dbReference type="GO" id="GO:0032259">
    <property type="term" value="P:methylation"/>
    <property type="evidence" value="ECO:0007669"/>
    <property type="project" value="UniProtKB-KW"/>
</dbReference>
<evidence type="ECO:0000256" key="5">
    <source>
        <dbReference type="ARBA" id="ARBA00023098"/>
    </source>
</evidence>
<keyword evidence="5" id="KW-0443">Lipid metabolism</keyword>
<evidence type="ECO:0000313" key="9">
    <source>
        <dbReference type="Proteomes" id="UP000199040"/>
    </source>
</evidence>
<dbReference type="Proteomes" id="UP000199040">
    <property type="component" value="Unassembled WGS sequence"/>
</dbReference>
<keyword evidence="3" id="KW-0808">Transferase</keyword>
<sequence length="383" mass="44036">MTSEQRIGSIALPDTRARRVVEDLLEGSGITLNGTQPWDIQVLHPDFFSRVLHQGTLGLGEAYMDGWWECDRIDELAYKLLLHGLGKRAHTPSERLMYRLQAGFFNLQSKTRAYMVGEAHYDLGNDLFERMLDPTMCYSCGYWKDAGNLHEAQIAKLDLAARKLRIQPGMKVLDIGCGWGSFAEHAARHYGAEVTGITISREQAALARKRCQELPVNILLEDYRDLEGRFDRIVSIGMFEHVGHRNYRTYFDTVTRLLDDDGLFVLHTIGSNSSEISADPWINKYIFPNGVLPSVKHIAQASEGRLLMEDWQNFGADYDRTLMAWLKNFDAHWHQVAANYNERTRRMFRYYLSVCAGAFRARDIQLWQVVYSKKRAGRYDAPR</sequence>
<keyword evidence="9" id="KW-1185">Reference proteome</keyword>
<feature type="active site" evidence="6">
    <location>
        <position position="355"/>
    </location>
</feature>
<evidence type="ECO:0000256" key="3">
    <source>
        <dbReference type="ARBA" id="ARBA00022679"/>
    </source>
</evidence>
<dbReference type="AlphaFoldDB" id="A0A1I2XTJ5"/>
<name>A0A1I2XTJ5_9GAMM</name>
<dbReference type="NCBIfam" id="NF008686">
    <property type="entry name" value="PRK11705.1"/>
    <property type="match status" value="1"/>
</dbReference>
<evidence type="ECO:0000256" key="2">
    <source>
        <dbReference type="ARBA" id="ARBA00022603"/>
    </source>
</evidence>
<evidence type="ECO:0000256" key="4">
    <source>
        <dbReference type="ARBA" id="ARBA00022691"/>
    </source>
</evidence>
<dbReference type="STRING" id="442341.SAMN04487959_10149"/>
<keyword evidence="2" id="KW-0489">Methyltransferase</keyword>
<dbReference type="SMART" id="SM00828">
    <property type="entry name" value="PKS_MT"/>
    <property type="match status" value="1"/>
</dbReference>
<dbReference type="Gene3D" id="3.40.50.150">
    <property type="entry name" value="Vaccinia Virus protein VP39"/>
    <property type="match status" value="1"/>
</dbReference>
<dbReference type="InterPro" id="IPR003333">
    <property type="entry name" value="CMAS"/>
</dbReference>
<proteinExistence type="inferred from homology"/>
<dbReference type="CDD" id="cd02440">
    <property type="entry name" value="AdoMet_MTases"/>
    <property type="match status" value="1"/>
</dbReference>
<dbReference type="GO" id="GO:0008168">
    <property type="term" value="F:methyltransferase activity"/>
    <property type="evidence" value="ECO:0007669"/>
    <property type="project" value="UniProtKB-KW"/>
</dbReference>
<feature type="domain" description="Polyketide synthase-like methyltransferase" evidence="7">
    <location>
        <begin position="165"/>
        <end position="381"/>
    </location>
</feature>
<dbReference type="InterPro" id="IPR050723">
    <property type="entry name" value="CFA/CMAS"/>
</dbReference>
<comment type="similarity">
    <text evidence="1">Belongs to the CFA/CMAS family.</text>
</comment>
<evidence type="ECO:0000313" key="8">
    <source>
        <dbReference type="EMBL" id="SFH16715.1"/>
    </source>
</evidence>
<protein>
    <submittedName>
        <fullName evidence="8">Cyclopropane-fatty-acyl-phospholipid synthase</fullName>
    </submittedName>
</protein>
<keyword evidence="4" id="KW-0949">S-adenosyl-L-methionine</keyword>